<keyword evidence="3" id="KW-0472">Membrane</keyword>
<dbReference type="EMBL" id="MU001643">
    <property type="protein sequence ID" value="KAF2478636.1"/>
    <property type="molecule type" value="Genomic_DNA"/>
</dbReference>
<dbReference type="PROSITE" id="PS50075">
    <property type="entry name" value="CARRIER"/>
    <property type="match status" value="1"/>
</dbReference>
<evidence type="ECO:0000313" key="6">
    <source>
        <dbReference type="Proteomes" id="UP000799767"/>
    </source>
</evidence>
<dbReference type="Gene3D" id="1.10.1200.10">
    <property type="entry name" value="ACP-like"/>
    <property type="match status" value="1"/>
</dbReference>
<name>A0A6A6PFU7_9PEZI</name>
<proteinExistence type="predicted"/>
<dbReference type="Gene3D" id="3.40.50.720">
    <property type="entry name" value="NAD(P)-binding Rossmann-like Domain"/>
    <property type="match status" value="1"/>
</dbReference>
<dbReference type="InterPro" id="IPR036736">
    <property type="entry name" value="ACP-like_sf"/>
</dbReference>
<evidence type="ECO:0000313" key="5">
    <source>
        <dbReference type="EMBL" id="KAF2478636.1"/>
    </source>
</evidence>
<dbReference type="Gene3D" id="3.40.50.12780">
    <property type="entry name" value="N-terminal domain of ligase-like"/>
    <property type="match status" value="1"/>
</dbReference>
<dbReference type="PROSITE" id="PS00012">
    <property type="entry name" value="PHOSPHOPANTETHEINE"/>
    <property type="match status" value="1"/>
</dbReference>
<dbReference type="Pfam" id="PF23562">
    <property type="entry name" value="AMP-binding_C_3"/>
    <property type="match status" value="1"/>
</dbReference>
<dbReference type="InterPro" id="IPR000873">
    <property type="entry name" value="AMP-dep_synth/lig_dom"/>
</dbReference>
<keyword evidence="2" id="KW-0597">Phosphoprotein</keyword>
<keyword evidence="6" id="KW-1185">Reference proteome</keyword>
<dbReference type="AlphaFoldDB" id="A0A6A6PFU7"/>
<dbReference type="InterPro" id="IPR006162">
    <property type="entry name" value="Ppantetheine_attach_site"/>
</dbReference>
<keyword evidence="3" id="KW-0812">Transmembrane</keyword>
<evidence type="ECO:0000259" key="4">
    <source>
        <dbReference type="PROSITE" id="PS50075"/>
    </source>
</evidence>
<dbReference type="Proteomes" id="UP000799767">
    <property type="component" value="Unassembled WGS sequence"/>
</dbReference>
<dbReference type="SUPFAM" id="SSF51735">
    <property type="entry name" value="NAD(P)-binding Rossmann-fold domains"/>
    <property type="match status" value="1"/>
</dbReference>
<feature type="transmembrane region" description="Helical" evidence="3">
    <location>
        <begin position="226"/>
        <end position="248"/>
    </location>
</feature>
<dbReference type="Pfam" id="PF00501">
    <property type="entry name" value="AMP-binding"/>
    <property type="match status" value="1"/>
</dbReference>
<sequence length="1071" mass="118025">MAQPASLKPQYGHRLVPSLIDEQAERNPDGVYALVPRSSAVADGLIKVNFQQLAPIVDTVAFWLTKNVLQSKDDVLAYIGPIDLRYHIMTLAASKTGHQILLPSPRNTIEAQHRLFTLTNCSVLLHDANIKSQELLVGNMADIRAVAVPSLIDMLSFTRGQKYPYDKSFDEGKLDPFAILHTSGSTGIPKPIRCSLGWASTIDAKNAHPGVDGLTMQPEYFRKKTILVALPFFHAGGIALGFLGPLFYDYTVMTVPSGVPISTPLIEDMLEAYKPDMVFMAPSLLGEFARGQNGLARLSKLEAVGYTGGPLAHDVGEEISKVTMLINSCGSTEILMAPTLQHYANEDWEYHYFDPGMKGIEFRDRGGGVYEQFIVRHESTDPYHAAWYTFPDLNELPMHDLYAKHPSRPHHWKNIGRSDDIIVFSNGEKINPVDMESHLQNSPLVKGALIVGQGQFHSAAIIELQSAARGMSEPDITDEMWHLVKHANDLVPAHGRIFSKDHIMIAPAEKSFLRAGKGTIQRRATVEFFGPEIEELFARTSEAALPQSGKDDQPAEVIDITQPVEEVTITIQSLIEHTLGIKGLDTDIDLFVAYGVDSLAVVRIVKALRLAVTAGSSATPEMLAVTAAIDNHFVYRHSTCRKLSSALRELSSAHETNGNGNSSAEEVRRLFAKYTADILPRSPRVEAESQTRKPETVILTGSSGSLGIYILHELLTSPSLQIRKVYCLNRRLDAGRIQAERHAAKGLETSFDSRVVFLAIDIGQPHLGLNDEDYKTLMKETSLIIHNQWQVNFNLGLESFEPQVAGVRHLIDLAAAAPLQPPIIFTSSISVASHWQAHHDRDEEVPETAIEDWTAPEAQGYGESKFVSEQILERASQMNHASSVVLRIGQITGPVTTGDKGIWNKQEWFPSLIASSKFLKQLPDSIAGQNEIRWIPVDLVARTIIEISESSLKSASSGSCTARFYDILNPSACEWSELVPEVQHCLEAQGCAVKTVSLESWILALQASAADGEEASDLNPAIKLLEFFESLQSGSYGAHFHVGNAVPLSATLGSLKAVSREWMEIWFRQWN</sequence>
<protein>
    <recommendedName>
        <fullName evidence="4">Carrier domain-containing protein</fullName>
    </recommendedName>
</protein>
<dbReference type="InterPro" id="IPR013120">
    <property type="entry name" value="FAR_NAD-bd"/>
</dbReference>
<dbReference type="PANTHER" id="PTHR43439:SF2">
    <property type="entry name" value="ENZYME, PUTATIVE (JCVI)-RELATED"/>
    <property type="match status" value="1"/>
</dbReference>
<dbReference type="PANTHER" id="PTHR43439">
    <property type="entry name" value="PHENYLACETATE-COENZYME A LIGASE"/>
    <property type="match status" value="1"/>
</dbReference>
<dbReference type="OrthoDB" id="429813at2759"/>
<evidence type="ECO:0000256" key="2">
    <source>
        <dbReference type="ARBA" id="ARBA00022553"/>
    </source>
</evidence>
<dbReference type="SUPFAM" id="SSF56801">
    <property type="entry name" value="Acetyl-CoA synthetase-like"/>
    <property type="match status" value="1"/>
</dbReference>
<dbReference type="PROSITE" id="PS00455">
    <property type="entry name" value="AMP_BINDING"/>
    <property type="match status" value="1"/>
</dbReference>
<evidence type="ECO:0000256" key="3">
    <source>
        <dbReference type="SAM" id="Phobius"/>
    </source>
</evidence>
<reference evidence="5" key="1">
    <citation type="journal article" date="2020" name="Stud. Mycol.">
        <title>101 Dothideomycetes genomes: a test case for predicting lifestyles and emergence of pathogens.</title>
        <authorList>
            <person name="Haridas S."/>
            <person name="Albert R."/>
            <person name="Binder M."/>
            <person name="Bloem J."/>
            <person name="Labutti K."/>
            <person name="Salamov A."/>
            <person name="Andreopoulos B."/>
            <person name="Baker S."/>
            <person name="Barry K."/>
            <person name="Bills G."/>
            <person name="Bluhm B."/>
            <person name="Cannon C."/>
            <person name="Castanera R."/>
            <person name="Culley D."/>
            <person name="Daum C."/>
            <person name="Ezra D."/>
            <person name="Gonzalez J."/>
            <person name="Henrissat B."/>
            <person name="Kuo A."/>
            <person name="Liang C."/>
            <person name="Lipzen A."/>
            <person name="Lutzoni F."/>
            <person name="Magnuson J."/>
            <person name="Mondo S."/>
            <person name="Nolan M."/>
            <person name="Ohm R."/>
            <person name="Pangilinan J."/>
            <person name="Park H.-J."/>
            <person name="Ramirez L."/>
            <person name="Alfaro M."/>
            <person name="Sun H."/>
            <person name="Tritt A."/>
            <person name="Yoshinaga Y."/>
            <person name="Zwiers L.-H."/>
            <person name="Turgeon B."/>
            <person name="Goodwin S."/>
            <person name="Spatafora J."/>
            <person name="Crous P."/>
            <person name="Grigoriev I."/>
        </authorList>
    </citation>
    <scope>NUCLEOTIDE SEQUENCE</scope>
    <source>
        <strain evidence="5">CBS 113389</strain>
    </source>
</reference>
<dbReference type="InterPro" id="IPR009081">
    <property type="entry name" value="PP-bd_ACP"/>
</dbReference>
<dbReference type="InterPro" id="IPR042099">
    <property type="entry name" value="ANL_N_sf"/>
</dbReference>
<dbReference type="InterPro" id="IPR020845">
    <property type="entry name" value="AMP-binding_CS"/>
</dbReference>
<evidence type="ECO:0000256" key="1">
    <source>
        <dbReference type="ARBA" id="ARBA00022450"/>
    </source>
</evidence>
<keyword evidence="1" id="KW-0596">Phosphopantetheine</keyword>
<gene>
    <name evidence="5" type="ORF">BDY17DRAFT_328167</name>
</gene>
<dbReference type="RefSeq" id="XP_033585206.1">
    <property type="nucleotide sequence ID" value="XM_033737804.1"/>
</dbReference>
<keyword evidence="3" id="KW-1133">Transmembrane helix</keyword>
<feature type="domain" description="Carrier" evidence="4">
    <location>
        <begin position="562"/>
        <end position="651"/>
    </location>
</feature>
<dbReference type="Pfam" id="PF07993">
    <property type="entry name" value="NAD_binding_4"/>
    <property type="match status" value="1"/>
</dbReference>
<dbReference type="InterPro" id="IPR036291">
    <property type="entry name" value="NAD(P)-bd_dom_sf"/>
</dbReference>
<organism evidence="5 6">
    <name type="scientific">Neohortaea acidophila</name>
    <dbReference type="NCBI Taxonomy" id="245834"/>
    <lineage>
        <taxon>Eukaryota</taxon>
        <taxon>Fungi</taxon>
        <taxon>Dikarya</taxon>
        <taxon>Ascomycota</taxon>
        <taxon>Pezizomycotina</taxon>
        <taxon>Dothideomycetes</taxon>
        <taxon>Dothideomycetidae</taxon>
        <taxon>Mycosphaerellales</taxon>
        <taxon>Teratosphaeriaceae</taxon>
        <taxon>Neohortaea</taxon>
    </lineage>
</organism>
<dbReference type="GeneID" id="54478806"/>
<dbReference type="InterPro" id="IPR051414">
    <property type="entry name" value="Adenylate-forming_Reductase"/>
</dbReference>
<accession>A0A6A6PFU7</accession>